<dbReference type="AlphaFoldDB" id="A0AAJ4TC55"/>
<name>A0AAJ4TC55_AGRTU</name>
<evidence type="ECO:0000313" key="1">
    <source>
        <dbReference type="EMBL" id="QTG15702.1"/>
    </source>
</evidence>
<gene>
    <name evidence="1" type="ORF">G6M86_20890</name>
</gene>
<protein>
    <submittedName>
        <fullName evidence="1">Uncharacterized protein</fullName>
    </submittedName>
</protein>
<reference evidence="1" key="1">
    <citation type="submission" date="2020-02" db="EMBL/GenBank/DDBJ databases">
        <title>Unexpected conservation and global transmission of agrobacterial virulence plasmids.</title>
        <authorList>
            <person name="Weisberg A.J."/>
            <person name="Davis E.W. II"/>
            <person name="Tabima J.R."/>
            <person name="Belcher M.S."/>
            <person name="Miller M."/>
            <person name="Kuo C.-H."/>
            <person name="Loper J.E."/>
            <person name="Grunwald N.J."/>
            <person name="Putnam M.L."/>
            <person name="Chang J.H."/>
        </authorList>
    </citation>
    <scope>NUCLEOTIDE SEQUENCE</scope>
    <source>
        <strain evidence="1">Q15/94</strain>
    </source>
</reference>
<dbReference type="EMBL" id="CP049217">
    <property type="protein sequence ID" value="QTG15702.1"/>
    <property type="molecule type" value="Genomic_DNA"/>
</dbReference>
<dbReference type="Proteomes" id="UP000663946">
    <property type="component" value="Chromosome 2"/>
</dbReference>
<accession>A0AAJ4TC55</accession>
<dbReference type="RefSeq" id="WP_333722218.1">
    <property type="nucleotide sequence ID" value="NZ_CP049217.1"/>
</dbReference>
<sequence length="102" mass="11876">MFNATLETLKEASPHEYARQVNLMRKEKPDEADLREQLHQAKLEIARYKLFEIHPELKGNNKAIKGVIELLKASGYQDYEISKITDHRFVSIVYQAYKAGVR</sequence>
<organism evidence="1 2">
    <name type="scientific">Agrobacterium tumefaciens</name>
    <dbReference type="NCBI Taxonomy" id="358"/>
    <lineage>
        <taxon>Bacteria</taxon>
        <taxon>Pseudomonadati</taxon>
        <taxon>Pseudomonadota</taxon>
        <taxon>Alphaproteobacteria</taxon>
        <taxon>Hyphomicrobiales</taxon>
        <taxon>Rhizobiaceae</taxon>
        <taxon>Rhizobium/Agrobacterium group</taxon>
        <taxon>Agrobacterium</taxon>
        <taxon>Agrobacterium tumefaciens complex</taxon>
    </lineage>
</organism>
<proteinExistence type="predicted"/>
<evidence type="ECO:0000313" key="2">
    <source>
        <dbReference type="Proteomes" id="UP000663946"/>
    </source>
</evidence>